<evidence type="ECO:0000256" key="2">
    <source>
        <dbReference type="ARBA" id="ARBA00022741"/>
    </source>
</evidence>
<proteinExistence type="inferred from homology"/>
<evidence type="ECO:0000256" key="3">
    <source>
        <dbReference type="ARBA" id="ARBA00022840"/>
    </source>
</evidence>
<dbReference type="UniPathway" id="UPA00148">
    <property type="reaction ID" value="UER00233"/>
</dbReference>
<keyword evidence="3 4" id="KW-0067">ATP-binding</keyword>
<name>A0A0G0EHT8_9BACT</name>
<dbReference type="Proteomes" id="UP000034952">
    <property type="component" value="Unassembled WGS sequence"/>
</dbReference>
<evidence type="ECO:0000259" key="5">
    <source>
        <dbReference type="Pfam" id="PF01923"/>
    </source>
</evidence>
<dbReference type="EMBL" id="LBPY01000002">
    <property type="protein sequence ID" value="KKP66872.1"/>
    <property type="molecule type" value="Genomic_DNA"/>
</dbReference>
<sequence length="201" mass="22550">MKNDQLKRKKNILYTGFGDKGTTTLFHCDQGRISKSANIIEALGSLDELNAYLGVVKVYAEREHLVIVLNSKNKISISRILGDIQQTLFVIQAELAGSDMTVKKTDLNKIEKVISIISDILPPITFFTVAGGSFLSANLDFSRTLARRCERRIVAVLDEGYNRVSHVTIAYLNRLSSVLFAMSRYSNHALSIKEEHPKYNK</sequence>
<reference evidence="6 7" key="1">
    <citation type="journal article" date="2015" name="Nature">
        <title>rRNA introns, odd ribosomes, and small enigmatic genomes across a large radiation of phyla.</title>
        <authorList>
            <person name="Brown C.T."/>
            <person name="Hug L.A."/>
            <person name="Thomas B.C."/>
            <person name="Sharon I."/>
            <person name="Castelle C.J."/>
            <person name="Singh A."/>
            <person name="Wilkins M.J."/>
            <person name="Williams K.H."/>
            <person name="Banfield J.F."/>
        </authorList>
    </citation>
    <scope>NUCLEOTIDE SEQUENCE [LARGE SCALE GENOMIC DNA]</scope>
</reference>
<keyword evidence="1 4" id="KW-0808">Transferase</keyword>
<organism evidence="6 7">
    <name type="scientific">Candidatus Nomurabacteria bacterium GW2011_GWE1_35_16</name>
    <dbReference type="NCBI Taxonomy" id="1618761"/>
    <lineage>
        <taxon>Bacteria</taxon>
        <taxon>Candidatus Nomuraibacteriota</taxon>
    </lineage>
</organism>
<comment type="caution">
    <text evidence="6">The sequence shown here is derived from an EMBL/GenBank/DDBJ whole genome shotgun (WGS) entry which is preliminary data.</text>
</comment>
<dbReference type="InterPro" id="IPR029499">
    <property type="entry name" value="PduO-typ"/>
</dbReference>
<keyword evidence="4" id="KW-0169">Cobalamin biosynthesis</keyword>
<gene>
    <name evidence="6" type="ORF">UR64_C0002G0088</name>
</gene>
<dbReference type="SUPFAM" id="SSF89028">
    <property type="entry name" value="Cobalamin adenosyltransferase-like"/>
    <property type="match status" value="1"/>
</dbReference>
<dbReference type="InterPro" id="IPR016030">
    <property type="entry name" value="CblAdoTrfase-like"/>
</dbReference>
<protein>
    <recommendedName>
        <fullName evidence="4">Corrinoid adenosyltransferase</fullName>
        <ecNumber evidence="4">2.5.1.17</ecNumber>
    </recommendedName>
    <alternativeName>
        <fullName evidence="4">Cob(II)alamin adenosyltransferase</fullName>
    </alternativeName>
    <alternativeName>
        <fullName evidence="4">Cob(II)yrinic acid a,c-diamide adenosyltransferase</fullName>
    </alternativeName>
    <alternativeName>
        <fullName evidence="4">Cobinamide/cobalamin adenosyltransferase</fullName>
    </alternativeName>
</protein>
<dbReference type="GO" id="GO:0005524">
    <property type="term" value="F:ATP binding"/>
    <property type="evidence" value="ECO:0007669"/>
    <property type="project" value="UniProtKB-UniRule"/>
</dbReference>
<dbReference type="PANTHER" id="PTHR12213">
    <property type="entry name" value="CORRINOID ADENOSYLTRANSFERASE"/>
    <property type="match status" value="1"/>
</dbReference>
<accession>A0A0G0EHT8</accession>
<dbReference type="GO" id="GO:0009236">
    <property type="term" value="P:cobalamin biosynthetic process"/>
    <property type="evidence" value="ECO:0007669"/>
    <property type="project" value="UniProtKB-UniRule"/>
</dbReference>
<dbReference type="EC" id="2.5.1.17" evidence="4"/>
<dbReference type="GO" id="GO:0008817">
    <property type="term" value="F:corrinoid adenosyltransferase activity"/>
    <property type="evidence" value="ECO:0007669"/>
    <property type="project" value="UniProtKB-UniRule"/>
</dbReference>
<dbReference type="Pfam" id="PF01923">
    <property type="entry name" value="Cob_adeno_trans"/>
    <property type="match status" value="1"/>
</dbReference>
<comment type="similarity">
    <text evidence="4">Belongs to the Cob(I)alamin adenosyltransferase family.</text>
</comment>
<comment type="pathway">
    <text evidence="4">Cofactor biosynthesis; adenosylcobalamin biosynthesis; adenosylcobalamin from cob(II)yrinate a,c-diamide: step 2/7.</text>
</comment>
<evidence type="ECO:0000256" key="4">
    <source>
        <dbReference type="RuleBase" id="RU366026"/>
    </source>
</evidence>
<comment type="catalytic activity">
    <reaction evidence="4">
        <text>2 cob(II)alamin + reduced [electron-transfer flavoprotein] + 2 ATP = 2 adenosylcob(III)alamin + 2 triphosphate + oxidized [electron-transfer flavoprotein] + 3 H(+)</text>
        <dbReference type="Rhea" id="RHEA:28671"/>
        <dbReference type="Rhea" id="RHEA-COMP:10685"/>
        <dbReference type="Rhea" id="RHEA-COMP:10686"/>
        <dbReference type="ChEBI" id="CHEBI:15378"/>
        <dbReference type="ChEBI" id="CHEBI:16304"/>
        <dbReference type="ChEBI" id="CHEBI:18036"/>
        <dbReference type="ChEBI" id="CHEBI:18408"/>
        <dbReference type="ChEBI" id="CHEBI:30616"/>
        <dbReference type="ChEBI" id="CHEBI:57692"/>
        <dbReference type="ChEBI" id="CHEBI:58307"/>
        <dbReference type="EC" id="2.5.1.17"/>
    </reaction>
</comment>
<dbReference type="PANTHER" id="PTHR12213:SF0">
    <property type="entry name" value="CORRINOID ADENOSYLTRANSFERASE MMAB"/>
    <property type="match status" value="1"/>
</dbReference>
<dbReference type="AlphaFoldDB" id="A0A0G0EHT8"/>
<dbReference type="Gene3D" id="1.20.1200.10">
    <property type="entry name" value="Cobalamin adenosyltransferase-like"/>
    <property type="match status" value="1"/>
</dbReference>
<dbReference type="InterPro" id="IPR036451">
    <property type="entry name" value="CblAdoTrfase-like_sf"/>
</dbReference>
<keyword evidence="2 4" id="KW-0547">Nucleotide-binding</keyword>
<evidence type="ECO:0000256" key="1">
    <source>
        <dbReference type="ARBA" id="ARBA00022679"/>
    </source>
</evidence>
<evidence type="ECO:0000313" key="6">
    <source>
        <dbReference type="EMBL" id="KKP66872.1"/>
    </source>
</evidence>
<feature type="domain" description="Cobalamin adenosyltransferase-like" evidence="5">
    <location>
        <begin position="14"/>
        <end position="185"/>
    </location>
</feature>
<evidence type="ECO:0000313" key="7">
    <source>
        <dbReference type="Proteomes" id="UP000034952"/>
    </source>
</evidence>
<dbReference type="NCBIfam" id="TIGR00636">
    <property type="entry name" value="PduO_Nterm"/>
    <property type="match status" value="1"/>
</dbReference>
<comment type="catalytic activity">
    <reaction evidence="4">
        <text>2 cob(II)yrinate a,c diamide + reduced [electron-transfer flavoprotein] + 2 ATP = 2 adenosylcob(III)yrinate a,c-diamide + 2 triphosphate + oxidized [electron-transfer flavoprotein] + 3 H(+)</text>
        <dbReference type="Rhea" id="RHEA:11528"/>
        <dbReference type="Rhea" id="RHEA-COMP:10685"/>
        <dbReference type="Rhea" id="RHEA-COMP:10686"/>
        <dbReference type="ChEBI" id="CHEBI:15378"/>
        <dbReference type="ChEBI" id="CHEBI:18036"/>
        <dbReference type="ChEBI" id="CHEBI:30616"/>
        <dbReference type="ChEBI" id="CHEBI:57692"/>
        <dbReference type="ChEBI" id="CHEBI:58307"/>
        <dbReference type="ChEBI" id="CHEBI:58503"/>
        <dbReference type="ChEBI" id="CHEBI:58537"/>
        <dbReference type="EC" id="2.5.1.17"/>
    </reaction>
</comment>